<dbReference type="eggNOG" id="COG5426">
    <property type="taxonomic scope" value="Bacteria"/>
</dbReference>
<dbReference type="Pfam" id="PF17386">
    <property type="entry name" value="LBP_C"/>
    <property type="match status" value="1"/>
</dbReference>
<dbReference type="InterPro" id="IPR013780">
    <property type="entry name" value="Glyco_hydro_b"/>
</dbReference>
<dbReference type="NCBIfam" id="TIGR02336">
    <property type="entry name" value="1,3-beta-galactosyl-N-acetylhexosamine phosphorylase"/>
    <property type="match status" value="1"/>
</dbReference>
<dbReference type="CDD" id="cd03128">
    <property type="entry name" value="GAT_1"/>
    <property type="match status" value="1"/>
</dbReference>
<evidence type="ECO:0000313" key="5">
    <source>
        <dbReference type="Proteomes" id="UP000029227"/>
    </source>
</evidence>
<feature type="domain" description="Lacto-N-biose phosphorylase C-terminal" evidence="3">
    <location>
        <begin position="672"/>
        <end position="724"/>
    </location>
</feature>
<dbReference type="InterPro" id="IPR013783">
    <property type="entry name" value="Ig-like_fold"/>
</dbReference>
<dbReference type="STRING" id="754436.JCM19237_1827"/>
<evidence type="ECO:0000313" key="4">
    <source>
        <dbReference type="EMBL" id="GAL06182.1"/>
    </source>
</evidence>
<sequence length="726" mass="82257">MAHTTQGHMTLPVEVGQEDVVLDLYKRWQADALRDSDGTTMPDSLAEQDCDIYSVLCIVRADQAYAKAHPEYLHRKYLSSFPLTAMATELVIHPLEGYCVEKYELDDNSDPKQHWEVRNRTTNEVVPVEQWDFVAENGTIVVRDTTPFHEYTVSVMVRQVWDSVSMYNALTNGWTGDKIRSLDPYHPECRAHLKRYFAKWLEEHPNTTVVRFTTFAFLFVIDANEKNQDIYRDWTGYGETVSPEALDDFEKEYGYRLTPEDFVDAGYYNGTYKVPSKRYRDWMAFIQKFVAQFAGELVQMAHDAGKRAAMFQGDHWIGTEPFLPSYQEIGIDINVGAVEDGVALRRLTDSAGDQIKEARFYPYFFPDVFREGNNPVTESMANWVKIRRAMLHKPLDRIGYGGYLSLANKFPHFIDHVTQISDEFGVYRQHSAGSESAKVGGKVAILNAWGLARSWLQNQAQDQRFYIPPRPDVMEFVGNNPLECLAGLPFDVEFISFEDILEHGISDDIKVIINTGDADSAWSGGENWGNPQIITALREFVGNGGGLLGICDPSAHLQNGRFFQLGDVFGLEKETSLTMGRVAQPVQLDSEHFLAQCLTGNEDFGNLSYVYPQAHDMSVIASQGQHLALTAREYGKGRSVYLGNLPFTMTNARLLQNILLWLSQSEQESYPWLSSSANVDACYFPATGKATVVNYTDTPQAVTITDTQGQQHEMVLEGYEWRWLEA</sequence>
<feature type="domain" description="Lacto-N-biose phosphorylase central" evidence="2">
    <location>
        <begin position="442"/>
        <end position="666"/>
    </location>
</feature>
<proteinExistence type="predicted"/>
<feature type="domain" description="Lacto-N-biose phosphorylase-like N-terminal TIM barrel" evidence="1">
    <location>
        <begin position="7"/>
        <end position="436"/>
    </location>
</feature>
<dbReference type="Gene3D" id="3.20.20.80">
    <property type="entry name" value="Glycosidases"/>
    <property type="match status" value="1"/>
</dbReference>
<dbReference type="AlphaFoldDB" id="A0A090RF41"/>
<dbReference type="InterPro" id="IPR035363">
    <property type="entry name" value="LBP_M"/>
</dbReference>
<gene>
    <name evidence="4" type="ORF">JCM19237_1827</name>
</gene>
<dbReference type="GO" id="GO:0004645">
    <property type="term" value="F:1,4-alpha-oligoglucan phosphorylase activity"/>
    <property type="evidence" value="ECO:0007669"/>
    <property type="project" value="InterPro"/>
</dbReference>
<dbReference type="Pfam" id="PF17385">
    <property type="entry name" value="LBP_M"/>
    <property type="match status" value="1"/>
</dbReference>
<dbReference type="EMBL" id="BBMN01000010">
    <property type="protein sequence ID" value="GAL06182.1"/>
    <property type="molecule type" value="Genomic_DNA"/>
</dbReference>
<evidence type="ECO:0000259" key="3">
    <source>
        <dbReference type="Pfam" id="PF17386"/>
    </source>
</evidence>
<dbReference type="SUPFAM" id="SSF52317">
    <property type="entry name" value="Class I glutamine amidotransferase-like"/>
    <property type="match status" value="1"/>
</dbReference>
<dbReference type="InterPro" id="IPR035080">
    <property type="entry name" value="Lact_bio_phlase-like_N"/>
</dbReference>
<evidence type="ECO:0000259" key="2">
    <source>
        <dbReference type="Pfam" id="PF17385"/>
    </source>
</evidence>
<reference evidence="4 5" key="1">
    <citation type="journal article" date="2014" name="Genome Announc.">
        <title>Draft Genome Sequences of Two Vibrionaceae Species, Vibrio ponticus C121 and Photobacterium aphoticum C119, Isolated as Coral Reef Microbiota.</title>
        <authorList>
            <person name="Al-saari N."/>
            <person name="Meirelles P.M."/>
            <person name="Mino S."/>
            <person name="Suda W."/>
            <person name="Oshima K."/>
            <person name="Hattori M."/>
            <person name="Ohkuma M."/>
            <person name="Thompson F.L."/>
            <person name="Gomez-Gil B."/>
            <person name="Sawabe T."/>
            <person name="Sawabe T."/>
        </authorList>
    </citation>
    <scope>NUCLEOTIDE SEQUENCE [LARGE SCALE GENOMIC DNA]</scope>
    <source>
        <strain evidence="4 5">JCM 19237</strain>
    </source>
</reference>
<dbReference type="GO" id="GO:0050500">
    <property type="term" value="F:1,3-beta-galactosyl-N-acetylhexosamine phosphorylase activity"/>
    <property type="evidence" value="ECO:0007669"/>
    <property type="project" value="UniProtKB-EC"/>
</dbReference>
<dbReference type="EC" id="2.4.1.211" evidence="4"/>
<dbReference type="Pfam" id="PF09508">
    <property type="entry name" value="Lact_bio_phlase"/>
    <property type="match status" value="1"/>
</dbReference>
<dbReference type="Gene3D" id="2.60.40.10">
    <property type="entry name" value="Immunoglobulins"/>
    <property type="match status" value="1"/>
</dbReference>
<dbReference type="Gene3D" id="2.60.40.1180">
    <property type="entry name" value="Golgi alpha-mannosidase II"/>
    <property type="match status" value="1"/>
</dbReference>
<dbReference type="Gene3D" id="3.40.50.880">
    <property type="match status" value="1"/>
</dbReference>
<dbReference type="InterPro" id="IPR012711">
    <property type="entry name" value="Lacto-N-biose_phosphorylase"/>
</dbReference>
<keyword evidence="4" id="KW-0808">Transferase</keyword>
<evidence type="ECO:0000259" key="1">
    <source>
        <dbReference type="Pfam" id="PF09508"/>
    </source>
</evidence>
<dbReference type="InterPro" id="IPR035356">
    <property type="entry name" value="LBP_C"/>
</dbReference>
<keyword evidence="4" id="KW-0328">Glycosyltransferase</keyword>
<name>A0A090RF41_9GAMM</name>
<protein>
    <submittedName>
        <fullName evidence="4">Lacto-N-biose phosphorylase</fullName>
        <ecNumber evidence="4">2.4.1.211</ecNumber>
    </submittedName>
</protein>
<organism evidence="4 5">
    <name type="scientific">Photobacterium aphoticum</name>
    <dbReference type="NCBI Taxonomy" id="754436"/>
    <lineage>
        <taxon>Bacteria</taxon>
        <taxon>Pseudomonadati</taxon>
        <taxon>Pseudomonadota</taxon>
        <taxon>Gammaproteobacteria</taxon>
        <taxon>Vibrionales</taxon>
        <taxon>Vibrionaceae</taxon>
        <taxon>Photobacterium</taxon>
    </lineage>
</organism>
<comment type="caution">
    <text evidence="4">The sequence shown here is derived from an EMBL/GenBank/DDBJ whole genome shotgun (WGS) entry which is preliminary data.</text>
</comment>
<accession>A0A090RF41</accession>
<dbReference type="Proteomes" id="UP000029227">
    <property type="component" value="Unassembled WGS sequence"/>
</dbReference>
<dbReference type="InterPro" id="IPR029062">
    <property type="entry name" value="Class_I_gatase-like"/>
</dbReference>